<dbReference type="Pfam" id="PF26125">
    <property type="entry name" value="AcrVA2-like"/>
    <property type="match status" value="1"/>
</dbReference>
<comment type="caution">
    <text evidence="1">The sequence shown here is derived from an EMBL/GenBank/DDBJ whole genome shotgun (WGS) entry which is preliminary data.</text>
</comment>
<dbReference type="EMBL" id="JADJMH010000037">
    <property type="protein sequence ID" value="MBK7677521.1"/>
    <property type="molecule type" value="Genomic_DNA"/>
</dbReference>
<organism evidence="1 2">
    <name type="scientific">Candidatus Accumulibacter proximus</name>
    <dbReference type="NCBI Taxonomy" id="2954385"/>
    <lineage>
        <taxon>Bacteria</taxon>
        <taxon>Pseudomonadati</taxon>
        <taxon>Pseudomonadota</taxon>
        <taxon>Betaproteobacteria</taxon>
        <taxon>Candidatus Accumulibacter</taxon>
    </lineage>
</organism>
<dbReference type="AlphaFoldDB" id="A0A935Q4N9"/>
<evidence type="ECO:0000313" key="2">
    <source>
        <dbReference type="Proteomes" id="UP000697998"/>
    </source>
</evidence>
<protein>
    <submittedName>
        <fullName evidence="1">Uncharacterized protein</fullName>
    </submittedName>
</protein>
<reference evidence="1 2" key="1">
    <citation type="submission" date="2020-10" db="EMBL/GenBank/DDBJ databases">
        <title>Connecting structure to function with the recovery of over 1000 high-quality activated sludge metagenome-assembled genomes encoding full-length rRNA genes using long-read sequencing.</title>
        <authorList>
            <person name="Singleton C.M."/>
            <person name="Petriglieri F."/>
            <person name="Kristensen J.M."/>
            <person name="Kirkegaard R.H."/>
            <person name="Michaelsen T.Y."/>
            <person name="Andersen M.H."/>
            <person name="Karst S.M."/>
            <person name="Dueholm M.S."/>
            <person name="Nielsen P.H."/>
            <person name="Albertsen M."/>
        </authorList>
    </citation>
    <scope>NUCLEOTIDE SEQUENCE [LARGE SCALE GENOMIC DNA]</scope>
    <source>
        <strain evidence="1">EsbW_18-Q3-R4-48_BATAC.285</strain>
    </source>
</reference>
<dbReference type="InterPro" id="IPR058915">
    <property type="entry name" value="AcrVA2-like"/>
</dbReference>
<evidence type="ECO:0000313" key="1">
    <source>
        <dbReference type="EMBL" id="MBK7677521.1"/>
    </source>
</evidence>
<dbReference type="Proteomes" id="UP000697998">
    <property type="component" value="Unassembled WGS sequence"/>
</dbReference>
<proteinExistence type="predicted"/>
<name>A0A935Q4N9_9PROT</name>
<gene>
    <name evidence="1" type="ORF">IPJ27_23790</name>
</gene>
<sequence length="397" mass="44630">MSQRKKQAPPMPVDWSALLAPENAAELRAFARTIVSQPELVRALERGFNARKPAGERHWQGAPADEDFGNTITASHAELQAFLGSMLPGQQLAVFCTFINHGAEQTVESGTLDPRAGRVLWDRWSGTLDEPVIAFAAIAPLFDQKEYRYEAKPAAIPDPPLYHYHPERFQAFHACAEQIGKIFRHKVDARSGELTIDLLNELIRPVVDEMNNKGMRYPRKLKAAVSTSPLVMESMQHLMTAYGRFVQAGRQIIDFPPSLLDLLARTEVDDIPLNTIRMPYAAQYLHFGPQPDLELEAGWLVDGAYVEAVGEAGDVCFTVTAVPTDRQLSRLWFEIPEPYYRQDLVGDYRTSDLATAIDSQLSDRLNELNQRLDQPRGDITEQLATGLSEKGEVRRYR</sequence>
<accession>A0A935Q4N9</accession>